<dbReference type="CDD" id="cd07253">
    <property type="entry name" value="GLOD5"/>
    <property type="match status" value="1"/>
</dbReference>
<feature type="domain" description="VOC" evidence="1">
    <location>
        <begin position="5"/>
        <end position="125"/>
    </location>
</feature>
<dbReference type="Gene3D" id="3.10.180.10">
    <property type="entry name" value="2,3-Dihydroxybiphenyl 1,2-Dioxygenase, domain 1"/>
    <property type="match status" value="1"/>
</dbReference>
<dbReference type="InterPro" id="IPR029068">
    <property type="entry name" value="Glyas_Bleomycin-R_OHBP_Dase"/>
</dbReference>
<evidence type="ECO:0000313" key="3">
    <source>
        <dbReference type="Proteomes" id="UP000664096"/>
    </source>
</evidence>
<dbReference type="PROSITE" id="PS51819">
    <property type="entry name" value="VOC"/>
    <property type="match status" value="1"/>
</dbReference>
<organism evidence="2 3">
    <name type="scientific">Roseibium aggregatum</name>
    <dbReference type="NCBI Taxonomy" id="187304"/>
    <lineage>
        <taxon>Bacteria</taxon>
        <taxon>Pseudomonadati</taxon>
        <taxon>Pseudomonadota</taxon>
        <taxon>Alphaproteobacteria</taxon>
        <taxon>Hyphomicrobiales</taxon>
        <taxon>Stappiaceae</taxon>
        <taxon>Roseibium</taxon>
    </lineage>
</organism>
<reference evidence="2" key="1">
    <citation type="submission" date="2020-12" db="EMBL/GenBank/DDBJ databases">
        <title>Oil enriched cultivation method for isolating marine PHA-producing bacteria.</title>
        <authorList>
            <person name="Zheng W."/>
            <person name="Yu S."/>
            <person name="Huang Y."/>
        </authorList>
    </citation>
    <scope>NUCLEOTIDE SEQUENCE</scope>
    <source>
        <strain evidence="2">SY-2-12</strain>
    </source>
</reference>
<dbReference type="InterPro" id="IPR004360">
    <property type="entry name" value="Glyas_Fos-R_dOase_dom"/>
</dbReference>
<name>A0A939EH73_9HYPH</name>
<proteinExistence type="predicted"/>
<accession>A0A939EH73</accession>
<dbReference type="PANTHER" id="PTHR21366">
    <property type="entry name" value="GLYOXALASE FAMILY PROTEIN"/>
    <property type="match status" value="1"/>
</dbReference>
<dbReference type="AlphaFoldDB" id="A0A939EH73"/>
<dbReference type="Proteomes" id="UP000664096">
    <property type="component" value="Unassembled WGS sequence"/>
</dbReference>
<sequence>MQINRVDHFVLTVASIKATCAFYSKVLGMGVTEFAGGRKALTFGCQKINLHEKGKEFEPKSLYPTPGSADFCLIADTPIEDVIIHLNNCGVAIEDGPVARTGAQGLINSVYLRDPDDNLIEISEYT</sequence>
<dbReference type="PANTHER" id="PTHR21366:SF14">
    <property type="entry name" value="GLYOXALASE DOMAIN-CONTAINING PROTEIN 5"/>
    <property type="match status" value="1"/>
</dbReference>
<dbReference type="Pfam" id="PF00903">
    <property type="entry name" value="Glyoxalase"/>
    <property type="match status" value="1"/>
</dbReference>
<dbReference type="RefSeq" id="WP_207141999.1">
    <property type="nucleotide sequence ID" value="NZ_JAEKJZ010000003.1"/>
</dbReference>
<dbReference type="InterPro" id="IPR037523">
    <property type="entry name" value="VOC_core"/>
</dbReference>
<evidence type="ECO:0000259" key="1">
    <source>
        <dbReference type="PROSITE" id="PS51819"/>
    </source>
</evidence>
<comment type="caution">
    <text evidence="2">The sequence shown here is derived from an EMBL/GenBank/DDBJ whole genome shotgun (WGS) entry which is preliminary data.</text>
</comment>
<evidence type="ECO:0000313" key="2">
    <source>
        <dbReference type="EMBL" id="MBN9672173.1"/>
    </source>
</evidence>
<dbReference type="InterPro" id="IPR050383">
    <property type="entry name" value="GlyoxalaseI/FosfomycinResist"/>
</dbReference>
<gene>
    <name evidence="2" type="ORF">JF539_17605</name>
</gene>
<protein>
    <submittedName>
        <fullName evidence="2">VOC family protein</fullName>
    </submittedName>
</protein>
<dbReference type="SUPFAM" id="SSF54593">
    <property type="entry name" value="Glyoxalase/Bleomycin resistance protein/Dihydroxybiphenyl dioxygenase"/>
    <property type="match status" value="1"/>
</dbReference>
<dbReference type="EMBL" id="JAEKJZ010000003">
    <property type="protein sequence ID" value="MBN9672173.1"/>
    <property type="molecule type" value="Genomic_DNA"/>
</dbReference>